<dbReference type="OrthoDB" id="9794183at2"/>
<gene>
    <name evidence="3" type="ORF">AA984_26385</name>
    <name evidence="2" type="ORF">BFO01nite_39880</name>
    <name evidence="1" type="ORF">BP422_19135</name>
</gene>
<dbReference type="GeneID" id="87588573"/>
<dbReference type="EMBL" id="CP018145">
    <property type="protein sequence ID" value="ASJ55475.1"/>
    <property type="molecule type" value="Genomic_DNA"/>
</dbReference>
<dbReference type="InterPro" id="IPR014710">
    <property type="entry name" value="RmlC-like_jellyroll"/>
</dbReference>
<dbReference type="Pfam" id="PF06249">
    <property type="entry name" value="EutQ"/>
    <property type="match status" value="1"/>
</dbReference>
<evidence type="ECO:0000313" key="5">
    <source>
        <dbReference type="Proteomes" id="UP000197781"/>
    </source>
</evidence>
<sequence length="109" mass="12558">MEKVNVAQHLSRLQDSWGSLVVGEMNDTSIKLEKLQGEYPWQQNDQKDELLFVVKGRLLLMYHERNIWVEAGEFIVVPKGVSYKLFIPNGDCHLLAIEPKKFAALKRCS</sequence>
<keyword evidence="1" id="KW-0413">Isomerase</keyword>
<keyword evidence="6" id="KW-1185">Reference proteome</keyword>
<name>A0A0H0SFB5_9BACL</name>
<dbReference type="GO" id="GO:0016853">
    <property type="term" value="F:isomerase activity"/>
    <property type="evidence" value="ECO:0007669"/>
    <property type="project" value="UniProtKB-KW"/>
</dbReference>
<dbReference type="CDD" id="cd02226">
    <property type="entry name" value="cupin_YdbB-like"/>
    <property type="match status" value="1"/>
</dbReference>
<dbReference type="KEGG" id="bfm:BP422_19135"/>
<accession>A0A0H0SFB5</accession>
<evidence type="ECO:0000313" key="1">
    <source>
        <dbReference type="EMBL" id="ASJ55475.1"/>
    </source>
</evidence>
<dbReference type="InterPro" id="IPR010424">
    <property type="entry name" value="EutQ"/>
</dbReference>
<dbReference type="SUPFAM" id="SSF51182">
    <property type="entry name" value="RmlC-like cupins"/>
    <property type="match status" value="1"/>
</dbReference>
<dbReference type="EMBL" id="BJOL01000023">
    <property type="protein sequence ID" value="GED59856.1"/>
    <property type="molecule type" value="Genomic_DNA"/>
</dbReference>
<dbReference type="Proteomes" id="UP000035218">
    <property type="component" value="Unassembled WGS sequence"/>
</dbReference>
<dbReference type="AlphaFoldDB" id="A0A0H0SFB5"/>
<evidence type="ECO:0000313" key="6">
    <source>
        <dbReference type="Proteomes" id="UP000319498"/>
    </source>
</evidence>
<protein>
    <submittedName>
        <fullName evidence="1">Mannose-6-phosphate isomerase</fullName>
    </submittedName>
</protein>
<dbReference type="RefSeq" id="WP_017251270.1">
    <property type="nucleotide sequence ID" value="NZ_BJOL01000023.1"/>
</dbReference>
<dbReference type="InterPro" id="IPR011051">
    <property type="entry name" value="RmlC_Cupin_sf"/>
</dbReference>
<organism evidence="1 5">
    <name type="scientific">Brevibacillus formosus</name>
    <dbReference type="NCBI Taxonomy" id="54913"/>
    <lineage>
        <taxon>Bacteria</taxon>
        <taxon>Bacillati</taxon>
        <taxon>Bacillota</taxon>
        <taxon>Bacilli</taxon>
        <taxon>Bacillales</taxon>
        <taxon>Paenibacillaceae</taxon>
        <taxon>Brevibacillus</taxon>
    </lineage>
</organism>
<reference evidence="3 4" key="1">
    <citation type="submission" date="2015-05" db="EMBL/GenBank/DDBJ databases">
        <title>Genome sequencing project for genomic taxonomy and phylogenomics of Bacillus-like bacteria.</title>
        <authorList>
            <person name="Liu B."/>
            <person name="Wang J."/>
            <person name="Zhu Y."/>
            <person name="Liu G."/>
            <person name="Chen Q."/>
            <person name="Chen Z."/>
            <person name="Lan J."/>
            <person name="Che J."/>
            <person name="Ge C."/>
            <person name="Shi H."/>
            <person name="Pan Z."/>
            <person name="Liu X."/>
        </authorList>
    </citation>
    <scope>NUCLEOTIDE SEQUENCE [LARGE SCALE GENOMIC DNA]</scope>
    <source>
        <strain evidence="3 4">DSM 9885</strain>
    </source>
</reference>
<proteinExistence type="predicted"/>
<dbReference type="Proteomes" id="UP000319498">
    <property type="component" value="Unassembled WGS sequence"/>
</dbReference>
<dbReference type="Gene3D" id="2.60.120.10">
    <property type="entry name" value="Jelly Rolls"/>
    <property type="match status" value="1"/>
</dbReference>
<evidence type="ECO:0000313" key="3">
    <source>
        <dbReference type="EMBL" id="KLH96297.1"/>
    </source>
</evidence>
<dbReference type="Proteomes" id="UP000197781">
    <property type="component" value="Chromosome"/>
</dbReference>
<dbReference type="EMBL" id="LDCN01000011">
    <property type="protein sequence ID" value="KLH96297.1"/>
    <property type="molecule type" value="Genomic_DNA"/>
</dbReference>
<evidence type="ECO:0000313" key="4">
    <source>
        <dbReference type="Proteomes" id="UP000035218"/>
    </source>
</evidence>
<reference evidence="2 6" key="3">
    <citation type="submission" date="2019-06" db="EMBL/GenBank/DDBJ databases">
        <title>Whole genome shotgun sequence of Brevibacillus formosus NBRC 15716.</title>
        <authorList>
            <person name="Hosoyama A."/>
            <person name="Uohara A."/>
            <person name="Ohji S."/>
            <person name="Ichikawa N."/>
        </authorList>
    </citation>
    <scope>NUCLEOTIDE SEQUENCE [LARGE SCALE GENOMIC DNA]</scope>
    <source>
        <strain evidence="2 6">NBRC 15716</strain>
    </source>
</reference>
<evidence type="ECO:0000313" key="2">
    <source>
        <dbReference type="EMBL" id="GED59856.1"/>
    </source>
</evidence>
<reference evidence="1 5" key="2">
    <citation type="submission" date="2016-11" db="EMBL/GenBank/DDBJ databases">
        <authorList>
            <person name="Jaros S."/>
            <person name="Januszkiewicz K."/>
            <person name="Wedrychowicz H."/>
        </authorList>
    </citation>
    <scope>NUCLEOTIDE SEQUENCE [LARGE SCALE GENOMIC DNA]</scope>
    <source>
        <strain evidence="1 5">NF2</strain>
    </source>
</reference>